<comment type="caution">
    <text evidence="6">The sequence shown here is derived from an EMBL/GenBank/DDBJ whole genome shotgun (WGS) entry which is preliminary data.</text>
</comment>
<feature type="transmembrane region" description="Helical" evidence="3">
    <location>
        <begin position="328"/>
        <end position="349"/>
    </location>
</feature>
<evidence type="ECO:0000313" key="7">
    <source>
        <dbReference type="Proteomes" id="UP000288216"/>
    </source>
</evidence>
<keyword evidence="3" id="KW-0472">Membrane</keyword>
<keyword evidence="1 4" id="KW-0732">Signal</keyword>
<dbReference type="Pfam" id="PF00801">
    <property type="entry name" value="PKD"/>
    <property type="match status" value="1"/>
</dbReference>
<feature type="domain" description="PKD" evidence="5">
    <location>
        <begin position="172"/>
        <end position="205"/>
    </location>
</feature>
<dbReference type="EMBL" id="BFAA01009143">
    <property type="protein sequence ID" value="GCB78313.1"/>
    <property type="molecule type" value="Genomic_DNA"/>
</dbReference>
<gene>
    <name evidence="6" type="ORF">scyTo_0015807</name>
</gene>
<keyword evidence="3" id="KW-0812">Transmembrane</keyword>
<dbReference type="PANTHER" id="PTHR11861">
    <property type="entry name" value="MELANOCYTE PROTEIN PMEL 17-RELATED"/>
    <property type="match status" value="1"/>
</dbReference>
<feature type="chain" id="PRO_5019514375" description="PKD domain-containing protein" evidence="4">
    <location>
        <begin position="22"/>
        <end position="434"/>
    </location>
</feature>
<dbReference type="GO" id="GO:0005886">
    <property type="term" value="C:plasma membrane"/>
    <property type="evidence" value="ECO:0007669"/>
    <property type="project" value="TreeGrafter"/>
</dbReference>
<dbReference type="SUPFAM" id="SSF49299">
    <property type="entry name" value="PKD domain"/>
    <property type="match status" value="1"/>
</dbReference>
<dbReference type="AlphaFoldDB" id="A0A401PZ45"/>
<accession>A0A401PZ45</accession>
<sequence>MTSLKPLLLLVTVVLSGMCWQYDLELSNDGPITTGAQGNVEARLVPMVRSQRDLLQPQSYIFHWYLESPLAIVRKSEQELRSSITVHSLAPKVYAVRVWVTRRECSWCPTLAHDSIKVHVTDSVVGTLSLLQPNGSITSSSKEYELATKTPMQISFILYDPSDYFDTANFRYFWQFGDGERMVTNESCTLHVYPTPGIYQLHVAVVAYLNHSQQKTGVYGVSLKLLDTIKAIEVKSVDDSHADHKMDFYVSINGSPPLQMCWLISRNCVPDIGHGCHPIELLRSTVANLSYTFRELGPYTFNVRAENSVSALQACYKITTWQNGTHPIWFIVPCVTLFTIILLFVLSIVMRKGKGQKDTIEVADFDFSPTSDKSVKEAWIPSQRDISICCLPCGRPQDTPPSLSRREVHSLLRFSHAQLQDYTQRPKMRSSSPL</sequence>
<name>A0A401PZ45_SCYTO</name>
<dbReference type="OMA" id="PPLTMCW"/>
<dbReference type="InterPro" id="IPR035986">
    <property type="entry name" value="PKD_dom_sf"/>
</dbReference>
<dbReference type="STRING" id="75743.A0A401PZ45"/>
<proteinExistence type="predicted"/>
<evidence type="ECO:0000256" key="1">
    <source>
        <dbReference type="ARBA" id="ARBA00022729"/>
    </source>
</evidence>
<dbReference type="InterPro" id="IPR000601">
    <property type="entry name" value="PKD_dom"/>
</dbReference>
<dbReference type="PANTHER" id="PTHR11861:SF10">
    <property type="entry name" value="TRANSMEMBRANE PROTEIN 130"/>
    <property type="match status" value="1"/>
</dbReference>
<dbReference type="Proteomes" id="UP000288216">
    <property type="component" value="Unassembled WGS sequence"/>
</dbReference>
<dbReference type="CDD" id="cd00146">
    <property type="entry name" value="PKD"/>
    <property type="match status" value="1"/>
</dbReference>
<evidence type="ECO:0000256" key="2">
    <source>
        <dbReference type="ARBA" id="ARBA00023180"/>
    </source>
</evidence>
<evidence type="ECO:0000313" key="6">
    <source>
        <dbReference type="EMBL" id="GCB78313.1"/>
    </source>
</evidence>
<keyword evidence="7" id="KW-1185">Reference proteome</keyword>
<organism evidence="6 7">
    <name type="scientific">Scyliorhinus torazame</name>
    <name type="common">Cloudy catshark</name>
    <name type="synonym">Catulus torazame</name>
    <dbReference type="NCBI Taxonomy" id="75743"/>
    <lineage>
        <taxon>Eukaryota</taxon>
        <taxon>Metazoa</taxon>
        <taxon>Chordata</taxon>
        <taxon>Craniata</taxon>
        <taxon>Vertebrata</taxon>
        <taxon>Chondrichthyes</taxon>
        <taxon>Elasmobranchii</taxon>
        <taxon>Galeomorphii</taxon>
        <taxon>Galeoidea</taxon>
        <taxon>Carcharhiniformes</taxon>
        <taxon>Scyliorhinidae</taxon>
        <taxon>Scyliorhinus</taxon>
    </lineage>
</organism>
<protein>
    <recommendedName>
        <fullName evidence="5">PKD domain-containing protein</fullName>
    </recommendedName>
</protein>
<keyword evidence="3" id="KW-1133">Transmembrane helix</keyword>
<keyword evidence="2" id="KW-0325">Glycoprotein</keyword>
<reference evidence="6 7" key="1">
    <citation type="journal article" date="2018" name="Nat. Ecol. Evol.">
        <title>Shark genomes provide insights into elasmobranch evolution and the origin of vertebrates.</title>
        <authorList>
            <person name="Hara Y"/>
            <person name="Yamaguchi K"/>
            <person name="Onimaru K"/>
            <person name="Kadota M"/>
            <person name="Koyanagi M"/>
            <person name="Keeley SD"/>
            <person name="Tatsumi K"/>
            <person name="Tanaka K"/>
            <person name="Motone F"/>
            <person name="Kageyama Y"/>
            <person name="Nozu R"/>
            <person name="Adachi N"/>
            <person name="Nishimura O"/>
            <person name="Nakagawa R"/>
            <person name="Tanegashima C"/>
            <person name="Kiyatake I"/>
            <person name="Matsumoto R"/>
            <person name="Murakumo K"/>
            <person name="Nishida K"/>
            <person name="Terakita A"/>
            <person name="Kuratani S"/>
            <person name="Sato K"/>
            <person name="Hyodo S Kuraku.S."/>
        </authorList>
    </citation>
    <scope>NUCLEOTIDE SEQUENCE [LARGE SCALE GENOMIC DNA]</scope>
</reference>
<evidence type="ECO:0000259" key="5">
    <source>
        <dbReference type="PROSITE" id="PS50093"/>
    </source>
</evidence>
<dbReference type="PROSITE" id="PS50093">
    <property type="entry name" value="PKD"/>
    <property type="match status" value="1"/>
</dbReference>
<evidence type="ECO:0000256" key="3">
    <source>
        <dbReference type="SAM" id="Phobius"/>
    </source>
</evidence>
<evidence type="ECO:0000256" key="4">
    <source>
        <dbReference type="SAM" id="SignalP"/>
    </source>
</evidence>
<dbReference type="OrthoDB" id="8510435at2759"/>
<feature type="signal peptide" evidence="4">
    <location>
        <begin position="1"/>
        <end position="21"/>
    </location>
</feature>
<dbReference type="InterPro" id="IPR045219">
    <property type="entry name" value="PKAT"/>
</dbReference>